<sequence length="220" mass="24741">MKPTSSSPRPASPFRRRRILWTITLLTAGVFFYLFNYSETFSWSLPSSLKDASGQRRIRVQEIHGLLHFVTSYPDKRLDEDDGSIQVAGLGTVKVDPSETVDLRVFTPDGDDNWENHLKTLRTKYPLVVFSKTYCPYSRRAKALLESYQIKPAPFVVEIDTRSDGPIIQKLLGRLTGRSTVPNVLVKAQSIGGSDDVHSLHDKNTLKDLLLESGLEVHGI</sequence>
<accession>A0AAW0G5R2</accession>
<evidence type="ECO:0000313" key="4">
    <source>
        <dbReference type="Proteomes" id="UP001385951"/>
    </source>
</evidence>
<keyword evidence="1" id="KW-0812">Transmembrane</keyword>
<dbReference type="PRINTS" id="PR00160">
    <property type="entry name" value="GLUTAREDOXIN"/>
</dbReference>
<dbReference type="GO" id="GO:0034599">
    <property type="term" value="P:cellular response to oxidative stress"/>
    <property type="evidence" value="ECO:0007669"/>
    <property type="project" value="TreeGrafter"/>
</dbReference>
<dbReference type="GO" id="GO:0005801">
    <property type="term" value="C:cis-Golgi network"/>
    <property type="evidence" value="ECO:0007669"/>
    <property type="project" value="TreeGrafter"/>
</dbReference>
<dbReference type="InterPro" id="IPR011899">
    <property type="entry name" value="Glutaredoxin_euk/vir"/>
</dbReference>
<dbReference type="InterPro" id="IPR036249">
    <property type="entry name" value="Thioredoxin-like_sf"/>
</dbReference>
<dbReference type="InterPro" id="IPR002109">
    <property type="entry name" value="Glutaredoxin"/>
</dbReference>
<dbReference type="Proteomes" id="UP001385951">
    <property type="component" value="Unassembled WGS sequence"/>
</dbReference>
<dbReference type="CDD" id="cd03419">
    <property type="entry name" value="GRX_GRXh_1_2_like"/>
    <property type="match status" value="1"/>
</dbReference>
<keyword evidence="1" id="KW-0472">Membrane</keyword>
<dbReference type="GO" id="GO:0000324">
    <property type="term" value="C:fungal-type vacuole"/>
    <property type="evidence" value="ECO:0007669"/>
    <property type="project" value="TreeGrafter"/>
</dbReference>
<name>A0AAW0G5R2_9APHY</name>
<dbReference type="NCBIfam" id="TIGR02180">
    <property type="entry name" value="GRX_euk"/>
    <property type="match status" value="1"/>
</dbReference>
<dbReference type="GO" id="GO:0005796">
    <property type="term" value="C:Golgi lumen"/>
    <property type="evidence" value="ECO:0007669"/>
    <property type="project" value="TreeGrafter"/>
</dbReference>
<evidence type="ECO:0000259" key="2">
    <source>
        <dbReference type="Pfam" id="PF00462"/>
    </source>
</evidence>
<reference evidence="3 4" key="1">
    <citation type="submission" date="2022-09" db="EMBL/GenBank/DDBJ databases">
        <authorList>
            <person name="Palmer J.M."/>
        </authorList>
    </citation>
    <scope>NUCLEOTIDE SEQUENCE [LARGE SCALE GENOMIC DNA]</scope>
    <source>
        <strain evidence="3 4">DSM 7382</strain>
    </source>
</reference>
<keyword evidence="1" id="KW-1133">Transmembrane helix</keyword>
<dbReference type="GO" id="GO:0015038">
    <property type="term" value="F:glutathione disulfide oxidoreductase activity"/>
    <property type="evidence" value="ECO:0007669"/>
    <property type="project" value="TreeGrafter"/>
</dbReference>
<dbReference type="PANTHER" id="PTHR45694">
    <property type="entry name" value="GLUTAREDOXIN 2"/>
    <property type="match status" value="1"/>
</dbReference>
<gene>
    <name evidence="3" type="ORF">QCA50_009513</name>
</gene>
<organism evidence="3 4">
    <name type="scientific">Cerrena zonata</name>
    <dbReference type="NCBI Taxonomy" id="2478898"/>
    <lineage>
        <taxon>Eukaryota</taxon>
        <taxon>Fungi</taxon>
        <taxon>Dikarya</taxon>
        <taxon>Basidiomycota</taxon>
        <taxon>Agaricomycotina</taxon>
        <taxon>Agaricomycetes</taxon>
        <taxon>Polyporales</taxon>
        <taxon>Cerrenaceae</taxon>
        <taxon>Cerrena</taxon>
    </lineage>
</organism>
<protein>
    <recommendedName>
        <fullName evidence="2">Glutaredoxin domain-containing protein</fullName>
    </recommendedName>
</protein>
<dbReference type="InterPro" id="IPR014025">
    <property type="entry name" value="Glutaredoxin_subgr"/>
</dbReference>
<comment type="caution">
    <text evidence="3">The sequence shown here is derived from an EMBL/GenBank/DDBJ whole genome shotgun (WGS) entry which is preliminary data.</text>
</comment>
<evidence type="ECO:0000256" key="1">
    <source>
        <dbReference type="SAM" id="Phobius"/>
    </source>
</evidence>
<evidence type="ECO:0000313" key="3">
    <source>
        <dbReference type="EMBL" id="KAK7687014.1"/>
    </source>
</evidence>
<dbReference type="Gene3D" id="3.40.30.10">
    <property type="entry name" value="Glutaredoxin"/>
    <property type="match status" value="1"/>
</dbReference>
<proteinExistence type="predicted"/>
<feature type="transmembrane region" description="Helical" evidence="1">
    <location>
        <begin position="20"/>
        <end position="38"/>
    </location>
</feature>
<dbReference type="PROSITE" id="PS51354">
    <property type="entry name" value="GLUTAREDOXIN_2"/>
    <property type="match status" value="1"/>
</dbReference>
<dbReference type="Pfam" id="PF00462">
    <property type="entry name" value="Glutaredoxin"/>
    <property type="match status" value="1"/>
</dbReference>
<dbReference type="EMBL" id="JASBNA010000014">
    <property type="protein sequence ID" value="KAK7687014.1"/>
    <property type="molecule type" value="Genomic_DNA"/>
</dbReference>
<dbReference type="SUPFAM" id="SSF52833">
    <property type="entry name" value="Thioredoxin-like"/>
    <property type="match status" value="1"/>
</dbReference>
<dbReference type="AlphaFoldDB" id="A0AAW0G5R2"/>
<dbReference type="PANTHER" id="PTHR45694:SF5">
    <property type="entry name" value="GLUTAREDOXIN 2"/>
    <property type="match status" value="1"/>
</dbReference>
<keyword evidence="4" id="KW-1185">Reference proteome</keyword>
<feature type="domain" description="Glutaredoxin" evidence="2">
    <location>
        <begin position="128"/>
        <end position="190"/>
    </location>
</feature>